<dbReference type="PRINTS" id="PR00081">
    <property type="entry name" value="GDHRDH"/>
</dbReference>
<comment type="similarity">
    <text evidence="1">Belongs to the short-chain dehydrogenases/reductases (SDR) family.</text>
</comment>
<dbReference type="Pfam" id="PF13561">
    <property type="entry name" value="adh_short_C2"/>
    <property type="match status" value="1"/>
</dbReference>
<organism evidence="3 4">
    <name type="scientific">Novosphingobium anseongense</name>
    <dbReference type="NCBI Taxonomy" id="3133436"/>
    <lineage>
        <taxon>Bacteria</taxon>
        <taxon>Pseudomonadati</taxon>
        <taxon>Pseudomonadota</taxon>
        <taxon>Alphaproteobacteria</taxon>
        <taxon>Sphingomonadales</taxon>
        <taxon>Sphingomonadaceae</taxon>
        <taxon>Novosphingobium</taxon>
    </lineage>
</organism>
<dbReference type="InterPro" id="IPR020904">
    <property type="entry name" value="Sc_DH/Rdtase_CS"/>
</dbReference>
<dbReference type="RefSeq" id="WP_339587950.1">
    <property type="nucleotide sequence ID" value="NZ_JBBHJZ010000003.1"/>
</dbReference>
<dbReference type="Gene3D" id="3.40.50.720">
    <property type="entry name" value="NAD(P)-binding Rossmann-like Domain"/>
    <property type="match status" value="1"/>
</dbReference>
<protein>
    <submittedName>
        <fullName evidence="3">SDR family oxidoreductase</fullName>
    </submittedName>
</protein>
<keyword evidence="2" id="KW-0560">Oxidoreductase</keyword>
<gene>
    <name evidence="3" type="ORF">WG901_15245</name>
</gene>
<proteinExistence type="inferred from homology"/>
<comment type="caution">
    <text evidence="3">The sequence shown here is derived from an EMBL/GenBank/DDBJ whole genome shotgun (WGS) entry which is preliminary data.</text>
</comment>
<dbReference type="InterPro" id="IPR002347">
    <property type="entry name" value="SDR_fam"/>
</dbReference>
<dbReference type="SUPFAM" id="SSF51735">
    <property type="entry name" value="NAD(P)-binding Rossmann-fold domains"/>
    <property type="match status" value="1"/>
</dbReference>
<evidence type="ECO:0000313" key="3">
    <source>
        <dbReference type="EMBL" id="MEJ5978005.1"/>
    </source>
</evidence>
<evidence type="ECO:0000256" key="1">
    <source>
        <dbReference type="ARBA" id="ARBA00006484"/>
    </source>
</evidence>
<name>A0ABU8RY54_9SPHN</name>
<accession>A0ABU8RY54</accession>
<dbReference type="CDD" id="cd05233">
    <property type="entry name" value="SDR_c"/>
    <property type="match status" value="1"/>
</dbReference>
<dbReference type="PROSITE" id="PS00061">
    <property type="entry name" value="ADH_SHORT"/>
    <property type="match status" value="1"/>
</dbReference>
<evidence type="ECO:0000256" key="2">
    <source>
        <dbReference type="ARBA" id="ARBA00023002"/>
    </source>
</evidence>
<keyword evidence="4" id="KW-1185">Reference proteome</keyword>
<dbReference type="PANTHER" id="PTHR24321:SF8">
    <property type="entry name" value="ESTRADIOL 17-BETA-DEHYDROGENASE 8-RELATED"/>
    <property type="match status" value="1"/>
</dbReference>
<dbReference type="PRINTS" id="PR00080">
    <property type="entry name" value="SDRFAMILY"/>
</dbReference>
<dbReference type="InterPro" id="IPR036291">
    <property type="entry name" value="NAD(P)-bd_dom_sf"/>
</dbReference>
<dbReference type="EMBL" id="JBBHJZ010000003">
    <property type="protein sequence ID" value="MEJ5978005.1"/>
    <property type="molecule type" value="Genomic_DNA"/>
</dbReference>
<dbReference type="PANTHER" id="PTHR24321">
    <property type="entry name" value="DEHYDROGENASES, SHORT CHAIN"/>
    <property type="match status" value="1"/>
</dbReference>
<sequence>MPQAVADVSARSIAELVSLAGRRAVVTGAAWGLGKATARRLAEAGATVLIGDIDAEAAAATAAELSATHGTRVLSVHMDASNAASITAAADLAVAEFGGIDIWVNNAGIPLHKPLLDLTDEEFDRVQAINLRGTFVGAREAARRMIAAEIPGVIVKVASLAGLRGIAPGQAAYVGSKHGVVGLTKTMALEFGPKAIRVLGIAPGVCLTEKTMHLASLDAEALKRIPIPGIGGSPVGRLGVADDVARVILFAVSDLAMFMSGSTLMVEGGVAA</sequence>
<dbReference type="Proteomes" id="UP001361239">
    <property type="component" value="Unassembled WGS sequence"/>
</dbReference>
<reference evidence="3 4" key="1">
    <citation type="submission" date="2024-03" db="EMBL/GenBank/DDBJ databases">
        <authorList>
            <person name="Jo J.-H."/>
        </authorList>
    </citation>
    <scope>NUCLEOTIDE SEQUENCE [LARGE SCALE GENOMIC DNA]</scope>
    <source>
        <strain evidence="3 4">PS1R-30</strain>
    </source>
</reference>
<evidence type="ECO:0000313" key="4">
    <source>
        <dbReference type="Proteomes" id="UP001361239"/>
    </source>
</evidence>